<name>A0A162QNS1_MUCCL</name>
<keyword evidence="2" id="KW-1185">Reference proteome</keyword>
<reference evidence="1 2" key="1">
    <citation type="submission" date="2015-06" db="EMBL/GenBank/DDBJ databases">
        <title>Expansion of signal transduction pathways in fungi by whole-genome duplication.</title>
        <authorList>
            <consortium name="DOE Joint Genome Institute"/>
            <person name="Corrochano L.M."/>
            <person name="Kuo A."/>
            <person name="Marcet-Houben M."/>
            <person name="Polaino S."/>
            <person name="Salamov A."/>
            <person name="Villalobos J.M."/>
            <person name="Alvarez M.I."/>
            <person name="Avalos J."/>
            <person name="Benito E.P."/>
            <person name="Benoit I."/>
            <person name="Burger G."/>
            <person name="Camino L.P."/>
            <person name="Canovas D."/>
            <person name="Cerda-Olmedo E."/>
            <person name="Cheng J.-F."/>
            <person name="Dominguez A."/>
            <person name="Elias M."/>
            <person name="Eslava A.P."/>
            <person name="Glaser F."/>
            <person name="Grimwood J."/>
            <person name="Gutierrez G."/>
            <person name="Heitman J."/>
            <person name="Henrissat B."/>
            <person name="Iturriaga E.A."/>
            <person name="Lang B.F."/>
            <person name="Lavin J.L."/>
            <person name="Lee S."/>
            <person name="Li W."/>
            <person name="Lindquist E."/>
            <person name="Lopez-Garcia S."/>
            <person name="Luque E.M."/>
            <person name="Marcos A.T."/>
            <person name="Martin J."/>
            <person name="Mccluskey K."/>
            <person name="Medina H.R."/>
            <person name="Miralles-Duran A."/>
            <person name="Miyazaki A."/>
            <person name="Munoz-Torres E."/>
            <person name="Oguiza J.A."/>
            <person name="Ohm R."/>
            <person name="Olmedo M."/>
            <person name="Orejas M."/>
            <person name="Ortiz-Castellanos L."/>
            <person name="Pisabarro A.G."/>
            <person name="Rodriguez-Romero J."/>
            <person name="Ruiz-Herrera J."/>
            <person name="Ruiz-Vazquez R."/>
            <person name="Sanz C."/>
            <person name="Schackwitz W."/>
            <person name="Schmutz J."/>
            <person name="Shahriari M."/>
            <person name="Shelest E."/>
            <person name="Silva-Franco F."/>
            <person name="Soanes D."/>
            <person name="Syed K."/>
            <person name="Tagua V.G."/>
            <person name="Talbot N.J."/>
            <person name="Thon M."/>
            <person name="De Vries R.P."/>
            <person name="Wiebenga A."/>
            <person name="Yadav J.S."/>
            <person name="Braun E.L."/>
            <person name="Baker S."/>
            <person name="Garre V."/>
            <person name="Horwitz B."/>
            <person name="Torres-Martinez S."/>
            <person name="Idnurm A."/>
            <person name="Herrera-Estrella A."/>
            <person name="Gabaldon T."/>
            <person name="Grigoriev I.V."/>
        </authorList>
    </citation>
    <scope>NUCLEOTIDE SEQUENCE [LARGE SCALE GENOMIC DNA]</scope>
    <source>
        <strain evidence="1 2">CBS 277.49</strain>
    </source>
</reference>
<dbReference type="OrthoDB" id="2268785at2759"/>
<evidence type="ECO:0008006" key="3">
    <source>
        <dbReference type="Google" id="ProtNLM"/>
    </source>
</evidence>
<proteinExistence type="predicted"/>
<dbReference type="Proteomes" id="UP000077051">
    <property type="component" value="Unassembled WGS sequence"/>
</dbReference>
<evidence type="ECO:0000313" key="2">
    <source>
        <dbReference type="Proteomes" id="UP000077051"/>
    </source>
</evidence>
<accession>A0A162QNS1</accession>
<gene>
    <name evidence="1" type="ORF">MUCCIDRAFT_79610</name>
</gene>
<sequence length="371" mass="41874">MTTIKALSAELLSAIFNTIDSNHQLAECTLVCKQWKTPAAMAMLGNTITITSDKVASKVFKHLFQDPSRIAFVKHLNFELDDDHLPIHIYKLLLLAVHPDIEDMTGSVKSKQFFRVLLNALDSSSKEFTKLQTVPLYTGPGVDINTTVALKLRKSLTFPNLALGGQTTSAARDFLRNLDQFENLDTVALRGHLDGLEWMEDLLRSNPYLEGLGVVDFVFNNLFADDMTRCGGLNSWLASHVRQETALGYIVISSSMLRPEVLQYFSYKYPNLAYIELKGRIWLPEGRLASESDFFEAVDLVLNVVKKIDFKVIQLVLPRKVSLMAAMKYLPSREENIEFSIEEYNGHQEVVLNLIDVIDDSWSGGFLEIFD</sequence>
<evidence type="ECO:0000313" key="1">
    <source>
        <dbReference type="EMBL" id="OAD04500.1"/>
    </source>
</evidence>
<protein>
    <recommendedName>
        <fullName evidence="3">F-box domain-containing protein</fullName>
    </recommendedName>
</protein>
<dbReference type="VEuPathDB" id="FungiDB:MUCCIDRAFT_79610"/>
<organism evidence="1 2">
    <name type="scientific">Mucor lusitanicus CBS 277.49</name>
    <dbReference type="NCBI Taxonomy" id="747725"/>
    <lineage>
        <taxon>Eukaryota</taxon>
        <taxon>Fungi</taxon>
        <taxon>Fungi incertae sedis</taxon>
        <taxon>Mucoromycota</taxon>
        <taxon>Mucoromycotina</taxon>
        <taxon>Mucoromycetes</taxon>
        <taxon>Mucorales</taxon>
        <taxon>Mucorineae</taxon>
        <taxon>Mucoraceae</taxon>
        <taxon>Mucor</taxon>
    </lineage>
</organism>
<dbReference type="AlphaFoldDB" id="A0A162QNS1"/>
<comment type="caution">
    <text evidence="1">The sequence shown here is derived from an EMBL/GenBank/DDBJ whole genome shotgun (WGS) entry which is preliminary data.</text>
</comment>
<dbReference type="EMBL" id="AMYB01000003">
    <property type="protein sequence ID" value="OAD04500.1"/>
    <property type="molecule type" value="Genomic_DNA"/>
</dbReference>